<feature type="chain" id="PRO_5045823557" evidence="2">
    <location>
        <begin position="34"/>
        <end position="253"/>
    </location>
</feature>
<accession>A0ABN1ENE6</accession>
<name>A0ABN1ENE6_9ACTN</name>
<proteinExistence type="predicted"/>
<keyword evidence="4" id="KW-1185">Reference proteome</keyword>
<keyword evidence="2" id="KW-0732">Signal</keyword>
<sequence>MSSTNPRRRRTGTAALMAAVLAAPLFVPVPAHAAPCSQLDKKRGNCNLDIRVPGAGGGGGGTGGRGGSGPVLPPPPEGLTPDQANDVAPVPGGPAPQPAAPATADLVAAAQASTEYPTPTVHTAPDGKTYVRVRTSLWIEGFDNVQTQPITVGAQTVQLVATPKSVTWNLGEKTIVCDDAGSKDGKTCNYAYQRSSASRSGGAYQITATITWDVRWTCEGADCDEAGGSLGVNSIPSAPTPLVVSEIQTNTGQ</sequence>
<dbReference type="InterPro" id="IPR006311">
    <property type="entry name" value="TAT_signal"/>
</dbReference>
<gene>
    <name evidence="3" type="ORF">GCM10009546_35220</name>
</gene>
<feature type="compositionally biased region" description="Gly residues" evidence="1">
    <location>
        <begin position="55"/>
        <end position="69"/>
    </location>
</feature>
<protein>
    <submittedName>
        <fullName evidence="3">Uncharacterized protein</fullName>
    </submittedName>
</protein>
<evidence type="ECO:0000313" key="4">
    <source>
        <dbReference type="Proteomes" id="UP001501427"/>
    </source>
</evidence>
<evidence type="ECO:0000256" key="2">
    <source>
        <dbReference type="SAM" id="SignalP"/>
    </source>
</evidence>
<feature type="region of interest" description="Disordered" evidence="1">
    <location>
        <begin position="55"/>
        <end position="123"/>
    </location>
</feature>
<organism evidence="3 4">
    <name type="scientific">Actinomadura livida</name>
    <dbReference type="NCBI Taxonomy" id="79909"/>
    <lineage>
        <taxon>Bacteria</taxon>
        <taxon>Bacillati</taxon>
        <taxon>Actinomycetota</taxon>
        <taxon>Actinomycetes</taxon>
        <taxon>Streptosporangiales</taxon>
        <taxon>Thermomonosporaceae</taxon>
        <taxon>Actinomadura</taxon>
    </lineage>
</organism>
<dbReference type="Proteomes" id="UP001501427">
    <property type="component" value="Unassembled WGS sequence"/>
</dbReference>
<feature type="compositionally biased region" description="Low complexity" evidence="1">
    <location>
        <begin position="100"/>
        <end position="112"/>
    </location>
</feature>
<dbReference type="EMBL" id="BAAAHD010000027">
    <property type="protein sequence ID" value="GAA0569409.1"/>
    <property type="molecule type" value="Genomic_DNA"/>
</dbReference>
<dbReference type="PROSITE" id="PS51318">
    <property type="entry name" value="TAT"/>
    <property type="match status" value="1"/>
</dbReference>
<reference evidence="3 4" key="1">
    <citation type="journal article" date="2019" name="Int. J. Syst. Evol. Microbiol.">
        <title>The Global Catalogue of Microorganisms (GCM) 10K type strain sequencing project: providing services to taxonomists for standard genome sequencing and annotation.</title>
        <authorList>
            <consortium name="The Broad Institute Genomics Platform"/>
            <consortium name="The Broad Institute Genome Sequencing Center for Infectious Disease"/>
            <person name="Wu L."/>
            <person name="Ma J."/>
        </authorList>
    </citation>
    <scope>NUCLEOTIDE SEQUENCE [LARGE SCALE GENOMIC DNA]</scope>
    <source>
        <strain evidence="3 4">JCM 10667</strain>
    </source>
</reference>
<evidence type="ECO:0000313" key="3">
    <source>
        <dbReference type="EMBL" id="GAA0569409.1"/>
    </source>
</evidence>
<comment type="caution">
    <text evidence="3">The sequence shown here is derived from an EMBL/GenBank/DDBJ whole genome shotgun (WGS) entry which is preliminary data.</text>
</comment>
<feature type="signal peptide" evidence="2">
    <location>
        <begin position="1"/>
        <end position="33"/>
    </location>
</feature>
<evidence type="ECO:0000256" key="1">
    <source>
        <dbReference type="SAM" id="MobiDB-lite"/>
    </source>
</evidence>